<reference evidence="6 7" key="1">
    <citation type="submission" date="2020-11" db="EMBL/GenBank/DDBJ databases">
        <authorList>
            <person name="Wallbank WR R."/>
            <person name="Pardo Diaz C."/>
            <person name="Kozak K."/>
            <person name="Martin S."/>
            <person name="Jiggins C."/>
            <person name="Moest M."/>
            <person name="Warren A I."/>
            <person name="Generalovic N T."/>
            <person name="Byers J.R.P. K."/>
            <person name="Montejo-Kovacevich G."/>
            <person name="Yen C E."/>
        </authorList>
    </citation>
    <scope>NUCLEOTIDE SEQUENCE [LARGE SCALE GENOMIC DNA]</scope>
</reference>
<dbReference type="PROSITE" id="PS00134">
    <property type="entry name" value="TRYPSIN_HIS"/>
    <property type="match status" value="1"/>
</dbReference>
<dbReference type="Proteomes" id="UP000594454">
    <property type="component" value="Chromosome 3"/>
</dbReference>
<name>A0A7R8YW48_HERIL</name>
<dbReference type="InterPro" id="IPR033116">
    <property type="entry name" value="TRYPSIN_SER"/>
</dbReference>
<feature type="chain" id="PRO_5031454751" description="Peptidase S1 domain-containing protein" evidence="4">
    <location>
        <begin position="25"/>
        <end position="408"/>
    </location>
</feature>
<dbReference type="InterPro" id="IPR001314">
    <property type="entry name" value="Peptidase_S1A"/>
</dbReference>
<dbReference type="InterPro" id="IPR051333">
    <property type="entry name" value="CLIP_Serine_Protease"/>
</dbReference>
<dbReference type="InParanoid" id="A0A7R8YW48"/>
<dbReference type="InterPro" id="IPR043504">
    <property type="entry name" value="Peptidase_S1_PA_chymotrypsin"/>
</dbReference>
<dbReference type="InterPro" id="IPR009003">
    <property type="entry name" value="Peptidase_S1_PA"/>
</dbReference>
<organism evidence="6 7">
    <name type="scientific">Hermetia illucens</name>
    <name type="common">Black soldier fly</name>
    <dbReference type="NCBI Taxonomy" id="343691"/>
    <lineage>
        <taxon>Eukaryota</taxon>
        <taxon>Metazoa</taxon>
        <taxon>Ecdysozoa</taxon>
        <taxon>Arthropoda</taxon>
        <taxon>Hexapoda</taxon>
        <taxon>Insecta</taxon>
        <taxon>Pterygota</taxon>
        <taxon>Neoptera</taxon>
        <taxon>Endopterygota</taxon>
        <taxon>Diptera</taxon>
        <taxon>Brachycera</taxon>
        <taxon>Stratiomyomorpha</taxon>
        <taxon>Stratiomyidae</taxon>
        <taxon>Hermetiinae</taxon>
        <taxon>Hermetia</taxon>
    </lineage>
</organism>
<sequence>MRSKRVAVEFLAAFLLNFLLTISGQDSIYYPLDSEKSVGEKCIRSDGLSGICENIENCPQKNVPLQNLDFCSFSGQTLIYCCPQVLEKIEKSKTSLRLVEEICEKYYPRGTFQILVVGGKRSLPQQHPHMAAIGWSSEDGIDWRCGGSVITNKFIITAAHCTSSRGVQPDIIRTGDLNLLETENDTYPVDFKINGIFVHPQYSASLVYHDIALLKISPEFEITSTTKPACLWATEDIPEEEMTALGYGTLEYSGPQANTLYEATIPVLANEMCSLKVPSNERLPNGIKDGQMCALDPNGQKDTCQGDSGGPLQFKHYIGTSLFTFAAIVCDSWIFKIKVVYFVINADVRFGDDENNDGSAVGNTQRKKVPPRPVEQICNRYYSDVREEEKKKSNGDTVPTTAQSLSYM</sequence>
<dbReference type="FunFam" id="2.40.10.10:FF:000068">
    <property type="entry name" value="transmembrane protease serine 2"/>
    <property type="match status" value="1"/>
</dbReference>
<dbReference type="SMART" id="SM00020">
    <property type="entry name" value="Tryp_SPc"/>
    <property type="match status" value="1"/>
</dbReference>
<accession>A0A7R8YW48</accession>
<protein>
    <recommendedName>
        <fullName evidence="5">Peptidase S1 domain-containing protein</fullName>
    </recommendedName>
</protein>
<feature type="domain" description="Peptidase S1" evidence="5">
    <location>
        <begin position="116"/>
        <end position="408"/>
    </location>
</feature>
<dbReference type="OrthoDB" id="10004439at2759"/>
<feature type="region of interest" description="Disordered" evidence="3">
    <location>
        <begin position="386"/>
        <end position="408"/>
    </location>
</feature>
<feature type="signal peptide" evidence="4">
    <location>
        <begin position="1"/>
        <end position="24"/>
    </location>
</feature>
<keyword evidence="2" id="KW-0645">Protease</keyword>
<dbReference type="PROSITE" id="PS00135">
    <property type="entry name" value="TRYPSIN_SER"/>
    <property type="match status" value="1"/>
</dbReference>
<dbReference type="PANTHER" id="PTHR24260:SF147">
    <property type="entry name" value="EG:BACR7A4.3 PROTEIN-RELATED"/>
    <property type="match status" value="1"/>
</dbReference>
<evidence type="ECO:0000256" key="3">
    <source>
        <dbReference type="SAM" id="MobiDB-lite"/>
    </source>
</evidence>
<keyword evidence="7" id="KW-1185">Reference proteome</keyword>
<evidence type="ECO:0000256" key="1">
    <source>
        <dbReference type="ARBA" id="ARBA00023157"/>
    </source>
</evidence>
<dbReference type="AlphaFoldDB" id="A0A7R8YW48"/>
<proteinExistence type="predicted"/>
<dbReference type="Pfam" id="PF00089">
    <property type="entry name" value="Trypsin"/>
    <property type="match status" value="1"/>
</dbReference>
<evidence type="ECO:0000256" key="4">
    <source>
        <dbReference type="SAM" id="SignalP"/>
    </source>
</evidence>
<evidence type="ECO:0000313" key="6">
    <source>
        <dbReference type="EMBL" id="CAD7084465.1"/>
    </source>
</evidence>
<dbReference type="EMBL" id="LR899011">
    <property type="protein sequence ID" value="CAD7084465.1"/>
    <property type="molecule type" value="Genomic_DNA"/>
</dbReference>
<dbReference type="SUPFAM" id="SSF50494">
    <property type="entry name" value="Trypsin-like serine proteases"/>
    <property type="match status" value="1"/>
</dbReference>
<dbReference type="GO" id="GO:0006508">
    <property type="term" value="P:proteolysis"/>
    <property type="evidence" value="ECO:0007669"/>
    <property type="project" value="UniProtKB-KW"/>
</dbReference>
<feature type="compositionally biased region" description="Polar residues" evidence="3">
    <location>
        <begin position="395"/>
        <end position="408"/>
    </location>
</feature>
<dbReference type="CDD" id="cd00190">
    <property type="entry name" value="Tryp_SPc"/>
    <property type="match status" value="1"/>
</dbReference>
<gene>
    <name evidence="6" type="ORF">HERILL_LOCUS7355</name>
</gene>
<evidence type="ECO:0000313" key="7">
    <source>
        <dbReference type="Proteomes" id="UP000594454"/>
    </source>
</evidence>
<evidence type="ECO:0000259" key="5">
    <source>
        <dbReference type="PROSITE" id="PS50240"/>
    </source>
</evidence>
<dbReference type="GO" id="GO:0004252">
    <property type="term" value="F:serine-type endopeptidase activity"/>
    <property type="evidence" value="ECO:0007669"/>
    <property type="project" value="InterPro"/>
</dbReference>
<keyword evidence="2" id="KW-0378">Hydrolase</keyword>
<keyword evidence="1" id="KW-1015">Disulfide bond</keyword>
<dbReference type="PROSITE" id="PS50240">
    <property type="entry name" value="TRYPSIN_DOM"/>
    <property type="match status" value="1"/>
</dbReference>
<dbReference type="PANTHER" id="PTHR24260">
    <property type="match status" value="1"/>
</dbReference>
<evidence type="ECO:0000256" key="2">
    <source>
        <dbReference type="RuleBase" id="RU363034"/>
    </source>
</evidence>
<dbReference type="Gene3D" id="2.40.10.10">
    <property type="entry name" value="Trypsin-like serine proteases"/>
    <property type="match status" value="1"/>
</dbReference>
<dbReference type="InterPro" id="IPR018114">
    <property type="entry name" value="TRYPSIN_HIS"/>
</dbReference>
<dbReference type="PRINTS" id="PR00722">
    <property type="entry name" value="CHYMOTRYPSIN"/>
</dbReference>
<keyword evidence="4" id="KW-0732">Signal</keyword>
<keyword evidence="2" id="KW-0720">Serine protease</keyword>
<dbReference type="InterPro" id="IPR001254">
    <property type="entry name" value="Trypsin_dom"/>
</dbReference>